<comment type="subcellular location">
    <subcellularLocation>
        <location evidence="1">Cell membrane</location>
        <topology evidence="1">Multi-pass membrane protein</topology>
    </subcellularLocation>
</comment>
<dbReference type="STRING" id="1214101.BN159_0543"/>
<keyword evidence="2 5" id="KW-0812">Transmembrane</keyword>
<feature type="domain" description="Major facilitator superfamily (MFS) profile" evidence="6">
    <location>
        <begin position="1"/>
        <end position="47"/>
    </location>
</feature>
<dbReference type="Gene3D" id="1.20.1250.20">
    <property type="entry name" value="MFS general substrate transporter like domains"/>
    <property type="match status" value="1"/>
</dbReference>
<dbReference type="PROSITE" id="PS50850">
    <property type="entry name" value="MFS"/>
    <property type="match status" value="1"/>
</dbReference>
<evidence type="ECO:0000256" key="3">
    <source>
        <dbReference type="ARBA" id="ARBA00022989"/>
    </source>
</evidence>
<evidence type="ECO:0000259" key="6">
    <source>
        <dbReference type="PROSITE" id="PS50850"/>
    </source>
</evidence>
<dbReference type="SUPFAM" id="SSF103473">
    <property type="entry name" value="MFS general substrate transporter"/>
    <property type="match status" value="1"/>
</dbReference>
<evidence type="ECO:0000256" key="1">
    <source>
        <dbReference type="ARBA" id="ARBA00004651"/>
    </source>
</evidence>
<dbReference type="GO" id="GO:0005886">
    <property type="term" value="C:plasma membrane"/>
    <property type="evidence" value="ECO:0007669"/>
    <property type="project" value="UniProtKB-SubCell"/>
</dbReference>
<evidence type="ECO:0000256" key="5">
    <source>
        <dbReference type="SAM" id="Phobius"/>
    </source>
</evidence>
<protein>
    <recommendedName>
        <fullName evidence="6">Major facilitator superfamily (MFS) profile domain-containing protein</fullName>
    </recommendedName>
</protein>
<keyword evidence="8" id="KW-1185">Reference proteome</keyword>
<keyword evidence="3 5" id="KW-1133">Transmembrane helix</keyword>
<dbReference type="Proteomes" id="UP000008043">
    <property type="component" value="Chromosome"/>
</dbReference>
<keyword evidence="4 5" id="KW-0472">Membrane</keyword>
<accession>K4QVG3</accession>
<dbReference type="eggNOG" id="COG0477">
    <property type="taxonomic scope" value="Bacteria"/>
</dbReference>
<dbReference type="AlphaFoldDB" id="K4QVG3"/>
<dbReference type="InterPro" id="IPR011701">
    <property type="entry name" value="MFS"/>
</dbReference>
<evidence type="ECO:0000313" key="7">
    <source>
        <dbReference type="EMBL" id="CCK24922.1"/>
    </source>
</evidence>
<dbReference type="InterPro" id="IPR036259">
    <property type="entry name" value="MFS_trans_sf"/>
</dbReference>
<dbReference type="InterPro" id="IPR020846">
    <property type="entry name" value="MFS_dom"/>
</dbReference>
<organism evidence="7 8">
    <name type="scientific">Streptomyces davaonensis (strain DSM 101723 / JCM 4913 / KCC S-0913 / 768)</name>
    <dbReference type="NCBI Taxonomy" id="1214101"/>
    <lineage>
        <taxon>Bacteria</taxon>
        <taxon>Bacillati</taxon>
        <taxon>Actinomycetota</taxon>
        <taxon>Actinomycetes</taxon>
        <taxon>Kitasatosporales</taxon>
        <taxon>Streptomycetaceae</taxon>
        <taxon>Streptomyces</taxon>
    </lineage>
</organism>
<evidence type="ECO:0000256" key="2">
    <source>
        <dbReference type="ARBA" id="ARBA00022692"/>
    </source>
</evidence>
<gene>
    <name evidence="7" type="ORF">BN159_0543</name>
</gene>
<evidence type="ECO:0000256" key="4">
    <source>
        <dbReference type="ARBA" id="ARBA00023136"/>
    </source>
</evidence>
<dbReference type="GO" id="GO:0022857">
    <property type="term" value="F:transmembrane transporter activity"/>
    <property type="evidence" value="ECO:0007669"/>
    <property type="project" value="InterPro"/>
</dbReference>
<proteinExistence type="predicted"/>
<feature type="transmembrane region" description="Helical" evidence="5">
    <location>
        <begin position="15"/>
        <end position="37"/>
    </location>
</feature>
<evidence type="ECO:0000313" key="8">
    <source>
        <dbReference type="Proteomes" id="UP000008043"/>
    </source>
</evidence>
<dbReference type="KEGG" id="sdv:BN159_0543"/>
<dbReference type="PATRIC" id="fig|1214101.3.peg.552"/>
<name>K4QVG3_STRDJ</name>
<dbReference type="HOGENOM" id="CLU_3173536_0_0_11"/>
<sequence length="47" mass="5002">MSTTFTDPHERTTAISAWAACSGLGLAAGPLIAGVLLEHFTWHSVYL</sequence>
<reference evidence="7 8" key="1">
    <citation type="journal article" date="2012" name="J. Bacteriol.">
        <title>Genome sequence of the bacterium Streptomyces davawensis JCM 4913 and heterologous production of the unique antibiotic roseoflavin.</title>
        <authorList>
            <person name="Jankowitsch F."/>
            <person name="Schwarz J."/>
            <person name="Ruckert C."/>
            <person name="Gust B."/>
            <person name="Szczepanowski R."/>
            <person name="Blom J."/>
            <person name="Pelzer S."/>
            <person name="Kalinowski J."/>
            <person name="Mack M."/>
        </authorList>
    </citation>
    <scope>NUCLEOTIDE SEQUENCE [LARGE SCALE GENOMIC DNA]</scope>
    <source>
        <strain evidence="8">DSM 101723 / JCM 4913 / KCC S-0913 / 768</strain>
    </source>
</reference>
<dbReference type="Pfam" id="PF07690">
    <property type="entry name" value="MFS_1"/>
    <property type="match status" value="1"/>
</dbReference>
<dbReference type="RefSeq" id="WP_015655323.1">
    <property type="nucleotide sequence ID" value="NC_020504.1"/>
</dbReference>
<dbReference type="EMBL" id="HE971709">
    <property type="protein sequence ID" value="CCK24922.1"/>
    <property type="molecule type" value="Genomic_DNA"/>
</dbReference>